<protein>
    <submittedName>
        <fullName evidence="1">Uncharacterized protein</fullName>
    </submittedName>
</protein>
<reference evidence="1 2" key="1">
    <citation type="submission" date="2017-06" db="EMBL/GenBank/DDBJ databases">
        <title>Global population genomics of the pathogenic fungus Cryptococcus neoformans var. grubii.</title>
        <authorList>
            <person name="Cuomo C."/>
            <person name="Litvintseva A."/>
            <person name="Chen Y."/>
            <person name="Young S."/>
            <person name="Zeng Q."/>
            <person name="Chapman S."/>
            <person name="Gujja S."/>
            <person name="Saif S."/>
            <person name="Birren B."/>
        </authorList>
    </citation>
    <scope>NUCLEOTIDE SEQUENCE [LARGE SCALE GENOMIC DNA]</scope>
    <source>
        <strain evidence="1 2">Tu259-1</strain>
    </source>
</reference>
<name>A0A854QH41_CRYNE</name>
<evidence type="ECO:0000313" key="2">
    <source>
        <dbReference type="Proteomes" id="UP000199727"/>
    </source>
</evidence>
<organism evidence="1 2">
    <name type="scientific">Cryptococcus neoformans Tu259-1</name>
    <dbReference type="NCBI Taxonomy" id="1230072"/>
    <lineage>
        <taxon>Eukaryota</taxon>
        <taxon>Fungi</taxon>
        <taxon>Dikarya</taxon>
        <taxon>Basidiomycota</taxon>
        <taxon>Agaricomycotina</taxon>
        <taxon>Tremellomycetes</taxon>
        <taxon>Tremellales</taxon>
        <taxon>Cryptococcaceae</taxon>
        <taxon>Cryptococcus</taxon>
        <taxon>Cryptococcus neoformans species complex</taxon>
    </lineage>
</organism>
<dbReference type="AlphaFoldDB" id="A0A854QH41"/>
<gene>
    <name evidence="1" type="ORF">C361_00875</name>
</gene>
<dbReference type="Proteomes" id="UP000199727">
    <property type="component" value="Unassembled WGS sequence"/>
</dbReference>
<proteinExistence type="predicted"/>
<accession>A0A854QH41</accession>
<dbReference type="EMBL" id="AMKT01000011">
    <property type="protein sequence ID" value="OXG28491.1"/>
    <property type="molecule type" value="Genomic_DNA"/>
</dbReference>
<comment type="caution">
    <text evidence="1">The sequence shown here is derived from an EMBL/GenBank/DDBJ whole genome shotgun (WGS) entry which is preliminary data.</text>
</comment>
<sequence>MWPLHLAGTLAVGEPLLPMLCMRGGTSGQRKLNLGSSTLSLII</sequence>
<evidence type="ECO:0000313" key="1">
    <source>
        <dbReference type="EMBL" id="OXG28491.1"/>
    </source>
</evidence>